<dbReference type="Proteomes" id="UP000008281">
    <property type="component" value="Unassembled WGS sequence"/>
</dbReference>
<sequence>MLLTHQKSISRELDFIALRALGKRTEFWDTIRRVLEDTRAATGTKSLLKKKSLTLRNLMAPDVFSILPYFDSNCMENIHLTGEYKEAQPLNGIVELPLWNHLKNVTLDHFFIGNIPQNITHLETFTGNVREITAEDVIQIKNVSILNAEQFLQLFFQMMLRSGQLKCCYISNNWNQDESFQEALGPIFVEGEGQKTWKFDSPIPGNVLRVTCNGRLICFNRILTR</sequence>
<dbReference type="EMBL" id="DS268444">
    <property type="protein sequence ID" value="EFP01624.1"/>
    <property type="molecule type" value="Genomic_DNA"/>
</dbReference>
<dbReference type="InterPro" id="IPR002900">
    <property type="entry name" value="DUF38/FTH_CAE_spp"/>
</dbReference>
<name>E3MGQ4_CAERE</name>
<feature type="domain" description="DUF38" evidence="1">
    <location>
        <begin position="36"/>
        <end position="156"/>
    </location>
</feature>
<dbReference type="FunCoup" id="E3MGQ4">
    <property type="interactions" value="4032"/>
</dbReference>
<accession>E3MGQ4</accession>
<dbReference type="HOGENOM" id="CLU_1230934_0_0_1"/>
<evidence type="ECO:0000313" key="3">
    <source>
        <dbReference type="Proteomes" id="UP000008281"/>
    </source>
</evidence>
<protein>
    <recommendedName>
        <fullName evidence="1">DUF38 domain-containing protein</fullName>
    </recommendedName>
</protein>
<dbReference type="InParanoid" id="E3MGQ4"/>
<gene>
    <name evidence="2" type="ORF">CRE_23424</name>
</gene>
<organism evidence="3">
    <name type="scientific">Caenorhabditis remanei</name>
    <name type="common">Caenorhabditis vulgaris</name>
    <dbReference type="NCBI Taxonomy" id="31234"/>
    <lineage>
        <taxon>Eukaryota</taxon>
        <taxon>Metazoa</taxon>
        <taxon>Ecdysozoa</taxon>
        <taxon>Nematoda</taxon>
        <taxon>Chromadorea</taxon>
        <taxon>Rhabditida</taxon>
        <taxon>Rhabditina</taxon>
        <taxon>Rhabditomorpha</taxon>
        <taxon>Rhabditoidea</taxon>
        <taxon>Rhabditidae</taxon>
        <taxon>Peloderinae</taxon>
        <taxon>Caenorhabditis</taxon>
    </lineage>
</organism>
<dbReference type="Pfam" id="PF01827">
    <property type="entry name" value="FTH"/>
    <property type="match status" value="1"/>
</dbReference>
<evidence type="ECO:0000313" key="2">
    <source>
        <dbReference type="EMBL" id="EFP01624.1"/>
    </source>
</evidence>
<evidence type="ECO:0000259" key="1">
    <source>
        <dbReference type="Pfam" id="PF01827"/>
    </source>
</evidence>
<reference evidence="2" key="1">
    <citation type="submission" date="2007-07" db="EMBL/GenBank/DDBJ databases">
        <title>PCAP assembly of the Caenorhabditis remanei genome.</title>
        <authorList>
            <consortium name="The Caenorhabditis remanei Sequencing Consortium"/>
            <person name="Wilson R.K."/>
        </authorList>
    </citation>
    <scope>NUCLEOTIDE SEQUENCE [LARGE SCALE GENOMIC DNA]</scope>
    <source>
        <strain evidence="2">PB4641</strain>
    </source>
</reference>
<dbReference type="AlphaFoldDB" id="E3MGQ4"/>
<keyword evidence="3" id="KW-1185">Reference proteome</keyword>
<dbReference type="STRING" id="31234.E3MGQ4"/>
<proteinExistence type="predicted"/>